<evidence type="ECO:0000256" key="13">
    <source>
        <dbReference type="SAM" id="MobiDB-lite"/>
    </source>
</evidence>
<dbReference type="Gene3D" id="1.10.8.50">
    <property type="match status" value="1"/>
</dbReference>
<evidence type="ECO:0000256" key="3">
    <source>
        <dbReference type="ARBA" id="ARBA00022730"/>
    </source>
</evidence>
<dbReference type="EMBL" id="KY629615">
    <property type="protein sequence ID" value="AST08670.1"/>
    <property type="molecule type" value="Genomic_DNA"/>
</dbReference>
<keyword evidence="6 14" id="KW-0496">Mitochondrion</keyword>
<dbReference type="GO" id="GO:0019843">
    <property type="term" value="F:rRNA binding"/>
    <property type="evidence" value="ECO:0007669"/>
    <property type="project" value="UniProtKB-KW"/>
</dbReference>
<keyword evidence="4" id="KW-0694">RNA-binding</keyword>
<accession>A0A2I4S6I2</accession>
<evidence type="ECO:0000256" key="11">
    <source>
        <dbReference type="ARBA" id="ARBA00042802"/>
    </source>
</evidence>
<dbReference type="InterPro" id="IPR018269">
    <property type="entry name" value="Ribosomal_uS13_CS"/>
</dbReference>
<dbReference type="HAMAP" id="MF_01315">
    <property type="entry name" value="Ribosomal_uS13"/>
    <property type="match status" value="1"/>
</dbReference>
<dbReference type="SUPFAM" id="SSF46946">
    <property type="entry name" value="S13-like H2TH domain"/>
    <property type="match status" value="1"/>
</dbReference>
<evidence type="ECO:0000256" key="7">
    <source>
        <dbReference type="ARBA" id="ARBA00023274"/>
    </source>
</evidence>
<dbReference type="GO" id="GO:0003735">
    <property type="term" value="F:structural constituent of ribosome"/>
    <property type="evidence" value="ECO:0007669"/>
    <property type="project" value="InterPro"/>
</dbReference>
<protein>
    <recommendedName>
        <fullName evidence="10">Small ribosomal subunit protein uS13m</fullName>
    </recommendedName>
    <alternativeName>
        <fullName evidence="11">Ribosomal protein S13, mitochondrial</fullName>
    </alternativeName>
</protein>
<geneLocation type="mitochondrion" evidence="14"/>
<evidence type="ECO:0000256" key="9">
    <source>
        <dbReference type="ARBA" id="ARBA00038537"/>
    </source>
</evidence>
<dbReference type="InterPro" id="IPR001892">
    <property type="entry name" value="Ribosomal_uS13"/>
</dbReference>
<keyword evidence="5 12" id="KW-0689">Ribosomal protein</keyword>
<dbReference type="Pfam" id="PF00416">
    <property type="entry name" value="Ribosomal_S13"/>
    <property type="match status" value="1"/>
</dbReference>
<comment type="similarity">
    <text evidence="2 12">Belongs to the universal ribosomal protein uS13 family.</text>
</comment>
<evidence type="ECO:0000256" key="8">
    <source>
        <dbReference type="ARBA" id="ARBA00037439"/>
    </source>
</evidence>
<sequence>MLYVLNTNLNSKKKLFIAFTEIYGLGKHNASQICDLLGISVDRRLKQLSSLQLEHLTQLVNQNYNIGSEIKRSNIKNIQRLIKIASYKGFRHTEGLPVRGQRTHGNSRTRRKLKGNGANILNK</sequence>
<dbReference type="GO" id="GO:0015935">
    <property type="term" value="C:small ribosomal subunit"/>
    <property type="evidence" value="ECO:0007669"/>
    <property type="project" value="TreeGrafter"/>
</dbReference>
<comment type="subunit">
    <text evidence="9">Part of the small ribosomal subunit.</text>
</comment>
<evidence type="ECO:0000256" key="6">
    <source>
        <dbReference type="ARBA" id="ARBA00023128"/>
    </source>
</evidence>
<dbReference type="GO" id="GO:0006412">
    <property type="term" value="P:translation"/>
    <property type="evidence" value="ECO:0007669"/>
    <property type="project" value="InterPro"/>
</dbReference>
<evidence type="ECO:0000256" key="1">
    <source>
        <dbReference type="ARBA" id="ARBA00004173"/>
    </source>
</evidence>
<dbReference type="GO" id="GO:0005739">
    <property type="term" value="C:mitochondrion"/>
    <property type="evidence" value="ECO:0007669"/>
    <property type="project" value="UniProtKB-SubCell"/>
</dbReference>
<feature type="compositionally biased region" description="Basic residues" evidence="13">
    <location>
        <begin position="101"/>
        <end position="114"/>
    </location>
</feature>
<keyword evidence="7 12" id="KW-0687">Ribonucleoprotein</keyword>
<name>A0A2I4S6I2_9CHLO</name>
<dbReference type="AlphaFoldDB" id="A0A2I4S6I2"/>
<dbReference type="PANTHER" id="PTHR10871">
    <property type="entry name" value="30S RIBOSOMAL PROTEIN S13/40S RIBOSOMAL PROTEIN S18"/>
    <property type="match status" value="1"/>
</dbReference>
<comment type="subcellular location">
    <subcellularLocation>
        <location evidence="1">Mitochondrion</location>
    </subcellularLocation>
</comment>
<dbReference type="Gene3D" id="4.10.910.10">
    <property type="entry name" value="30s ribosomal protein s13, domain 2"/>
    <property type="match status" value="1"/>
</dbReference>
<feature type="region of interest" description="Disordered" evidence="13">
    <location>
        <begin position="96"/>
        <end position="123"/>
    </location>
</feature>
<dbReference type="PROSITE" id="PS50159">
    <property type="entry name" value="RIBOSOMAL_S13_2"/>
    <property type="match status" value="1"/>
</dbReference>
<keyword evidence="3" id="KW-0699">rRNA-binding</keyword>
<organism evidence="14">
    <name type="scientific">Chlorella heliozoae</name>
    <dbReference type="NCBI Taxonomy" id="554066"/>
    <lineage>
        <taxon>Eukaryota</taxon>
        <taxon>Viridiplantae</taxon>
        <taxon>Chlorophyta</taxon>
        <taxon>core chlorophytes</taxon>
        <taxon>Trebouxiophyceae</taxon>
        <taxon>Chlorellales</taxon>
        <taxon>Chlorellaceae</taxon>
        <taxon>Chlorella clade</taxon>
        <taxon>Chlorella</taxon>
    </lineage>
</organism>
<evidence type="ECO:0000256" key="10">
    <source>
        <dbReference type="ARBA" id="ARBA00040757"/>
    </source>
</evidence>
<dbReference type="PANTHER" id="PTHR10871:SF8">
    <property type="entry name" value="SMALL RIBOSOMAL SUBUNIT PROTEIN US13M"/>
    <property type="match status" value="1"/>
</dbReference>
<dbReference type="InterPro" id="IPR027437">
    <property type="entry name" value="Rbsml_uS13_C"/>
</dbReference>
<dbReference type="PROSITE" id="PS00646">
    <property type="entry name" value="RIBOSOMAL_S13_1"/>
    <property type="match status" value="1"/>
</dbReference>
<evidence type="ECO:0000313" key="14">
    <source>
        <dbReference type="EMBL" id="AST08670.1"/>
    </source>
</evidence>
<evidence type="ECO:0000256" key="12">
    <source>
        <dbReference type="RuleBase" id="RU003830"/>
    </source>
</evidence>
<comment type="function">
    <text evidence="8">Located at the top of the head of the small subunit, it contacts several helices of the 18S rRNA.</text>
</comment>
<evidence type="ECO:0000256" key="4">
    <source>
        <dbReference type="ARBA" id="ARBA00022884"/>
    </source>
</evidence>
<reference evidence="14" key="1">
    <citation type="journal article" date="2017" name="Sci. Rep.">
        <title>Multiple origins of endosymbionts in Chlorellaceae with no reductive effects on the plastid or mitochondrial genomes.</title>
        <authorList>
            <person name="Fan W."/>
            <person name="Guo W."/>
            <person name="Van Etten J.L."/>
            <person name="Mower J.P."/>
        </authorList>
    </citation>
    <scope>NUCLEOTIDE SEQUENCE</scope>
</reference>
<evidence type="ECO:0000256" key="5">
    <source>
        <dbReference type="ARBA" id="ARBA00022980"/>
    </source>
</evidence>
<dbReference type="PIRSF" id="PIRSF002134">
    <property type="entry name" value="Ribosomal_S13"/>
    <property type="match status" value="1"/>
</dbReference>
<proteinExistence type="inferred from homology"/>
<gene>
    <name evidence="14" type="primary">rps13</name>
</gene>
<evidence type="ECO:0000256" key="2">
    <source>
        <dbReference type="ARBA" id="ARBA00008080"/>
    </source>
</evidence>
<dbReference type="InterPro" id="IPR010979">
    <property type="entry name" value="Ribosomal_uS13-like_H2TH"/>
</dbReference>
<dbReference type="FunFam" id="1.10.8.50:FF:000001">
    <property type="entry name" value="30S ribosomal protein S13"/>
    <property type="match status" value="1"/>
</dbReference>